<reference evidence="1" key="1">
    <citation type="journal article" date="2021" name="Environ. Microbiol.">
        <title>Gene family expansions and transcriptome signatures uncover fungal adaptations to wood decay.</title>
        <authorList>
            <person name="Hage H."/>
            <person name="Miyauchi S."/>
            <person name="Viragh M."/>
            <person name="Drula E."/>
            <person name="Min B."/>
            <person name="Chaduli D."/>
            <person name="Navarro D."/>
            <person name="Favel A."/>
            <person name="Norest M."/>
            <person name="Lesage-Meessen L."/>
            <person name="Balint B."/>
            <person name="Merenyi Z."/>
            <person name="de Eugenio L."/>
            <person name="Morin E."/>
            <person name="Martinez A.T."/>
            <person name="Baldrian P."/>
            <person name="Stursova M."/>
            <person name="Martinez M.J."/>
            <person name="Novotny C."/>
            <person name="Magnuson J.K."/>
            <person name="Spatafora J.W."/>
            <person name="Maurice S."/>
            <person name="Pangilinan J."/>
            <person name="Andreopoulos W."/>
            <person name="LaButti K."/>
            <person name="Hundley H."/>
            <person name="Na H."/>
            <person name="Kuo A."/>
            <person name="Barry K."/>
            <person name="Lipzen A."/>
            <person name="Henrissat B."/>
            <person name="Riley R."/>
            <person name="Ahrendt S."/>
            <person name="Nagy L.G."/>
            <person name="Grigoriev I.V."/>
            <person name="Martin F."/>
            <person name="Rosso M.N."/>
        </authorList>
    </citation>
    <scope>NUCLEOTIDE SEQUENCE</scope>
    <source>
        <strain evidence="1">CBS 384.51</strain>
    </source>
</reference>
<keyword evidence="2" id="KW-1185">Reference proteome</keyword>
<dbReference type="EMBL" id="MU274904">
    <property type="protein sequence ID" value="KAI0092135.1"/>
    <property type="molecule type" value="Genomic_DNA"/>
</dbReference>
<proteinExistence type="predicted"/>
<dbReference type="Proteomes" id="UP001055072">
    <property type="component" value="Unassembled WGS sequence"/>
</dbReference>
<sequence>MRLRIPALIRPSPQFIRHLTFLPHRHLSLPSLFTALFRYGMPPTTRKLPECWGHRGASAAFPENTLASFEAAMQDGADGIESDVHVSLDGVVVMFHDPSLNRTTNGTGLIKERNWYGEDGMEHLRTVKEPKQSIPTFAETVALLMKPENEHVMFNIDVKPGNDPHHLFTLMHTTLSAQPNWETKLAPRIILGLWHPTFLSHAKEILPNCKRSYIGGDTTVARTYFWDNVDVFSMWFASLATADGEAYVICPLLSSSFQLASLLRPLLQFPQRMPSSQ</sequence>
<accession>A0ACB8UCY1</accession>
<name>A0ACB8UCY1_9APHY</name>
<comment type="caution">
    <text evidence="1">The sequence shown here is derived from an EMBL/GenBank/DDBJ whole genome shotgun (WGS) entry which is preliminary data.</text>
</comment>
<organism evidence="1 2">
    <name type="scientific">Irpex rosettiformis</name>
    <dbReference type="NCBI Taxonomy" id="378272"/>
    <lineage>
        <taxon>Eukaryota</taxon>
        <taxon>Fungi</taxon>
        <taxon>Dikarya</taxon>
        <taxon>Basidiomycota</taxon>
        <taxon>Agaricomycotina</taxon>
        <taxon>Agaricomycetes</taxon>
        <taxon>Polyporales</taxon>
        <taxon>Irpicaceae</taxon>
        <taxon>Irpex</taxon>
    </lineage>
</organism>
<evidence type="ECO:0000313" key="1">
    <source>
        <dbReference type="EMBL" id="KAI0092135.1"/>
    </source>
</evidence>
<evidence type="ECO:0000313" key="2">
    <source>
        <dbReference type="Proteomes" id="UP001055072"/>
    </source>
</evidence>
<protein>
    <submittedName>
        <fullName evidence="1">PLC-like phosphodiesterase</fullName>
    </submittedName>
</protein>
<gene>
    <name evidence="1" type="ORF">BDY19DRAFT_928458</name>
</gene>